<accession>A0A7H0HAY2</accession>
<dbReference type="SUPFAM" id="SSF51445">
    <property type="entry name" value="(Trans)glycosidases"/>
    <property type="match status" value="1"/>
</dbReference>
<evidence type="ECO:0000313" key="1">
    <source>
        <dbReference type="EMBL" id="QNP57698.1"/>
    </source>
</evidence>
<dbReference type="EMBL" id="CP060789">
    <property type="protein sequence ID" value="QNP57698.1"/>
    <property type="molecule type" value="Genomic_DNA"/>
</dbReference>
<sequence>MAPRGRFDDYHHLQGDTREQAIAESDARWTNGFYTDEEIASVVDHATGLGIDVVPRSTCPAT</sequence>
<dbReference type="RefSeq" id="WP_187722779.1">
    <property type="nucleotide sequence ID" value="NZ_CP060789.1"/>
</dbReference>
<name>A0A7H0HAY2_9ACTN</name>
<dbReference type="AlphaFoldDB" id="A0A7H0HAY2"/>
<dbReference type="KEGG" id="tdf:H9L22_15480"/>
<gene>
    <name evidence="1" type="ORF">H9L22_15480</name>
</gene>
<keyword evidence="2" id="KW-1185">Reference proteome</keyword>
<evidence type="ECO:0000313" key="2">
    <source>
        <dbReference type="Proteomes" id="UP000516117"/>
    </source>
</evidence>
<organism evidence="1 2">
    <name type="scientific">Tessaracoccus defluvii</name>
    <dbReference type="NCBI Taxonomy" id="1285901"/>
    <lineage>
        <taxon>Bacteria</taxon>
        <taxon>Bacillati</taxon>
        <taxon>Actinomycetota</taxon>
        <taxon>Actinomycetes</taxon>
        <taxon>Propionibacteriales</taxon>
        <taxon>Propionibacteriaceae</taxon>
        <taxon>Tessaracoccus</taxon>
    </lineage>
</organism>
<reference evidence="1 2" key="1">
    <citation type="submission" date="2020-08" db="EMBL/GenBank/DDBJ databases">
        <title>Genome sequence of Tessaracoccus defluvii JCM 17540T.</title>
        <authorList>
            <person name="Hyun D.-W."/>
            <person name="Bae J.-W."/>
        </authorList>
    </citation>
    <scope>NUCLEOTIDE SEQUENCE [LARGE SCALE GENOMIC DNA]</scope>
    <source>
        <strain evidence="1 2">JCM 17540</strain>
    </source>
</reference>
<dbReference type="InterPro" id="IPR017853">
    <property type="entry name" value="GH"/>
</dbReference>
<protein>
    <submittedName>
        <fullName evidence="1">Uncharacterized protein</fullName>
    </submittedName>
</protein>
<proteinExistence type="predicted"/>
<dbReference type="Proteomes" id="UP000516117">
    <property type="component" value="Chromosome"/>
</dbReference>